<dbReference type="GO" id="GO:0046872">
    <property type="term" value="F:metal ion binding"/>
    <property type="evidence" value="ECO:0007669"/>
    <property type="project" value="UniProtKB-KW"/>
</dbReference>
<comment type="cofactor">
    <cofactor evidence="7">
        <name>[2Fe-2S] cluster</name>
        <dbReference type="ChEBI" id="CHEBI:190135"/>
    </cofactor>
    <text evidence="7">Binds 1 [2Fe-2S] cluster.</text>
</comment>
<dbReference type="STRING" id="1156417.Y919_10520"/>
<dbReference type="PIRSF" id="PIRSF000216">
    <property type="entry name" value="NADH_DH_24kDa"/>
    <property type="match status" value="1"/>
</dbReference>
<dbReference type="InterPro" id="IPR036249">
    <property type="entry name" value="Thioredoxin-like_sf"/>
</dbReference>
<sequence>MNLKIEKNLEVKYKKLDEIIEKYKKQEGMLIRILQESQDVFGYLPMEVQTYISDKLNIPISTINGVISFYSLFSQKPQGKYTIGVCLGTACYVKGAQEVLEAIKKELQIDVGETTMDGLFTLKATRCIGACGLAPVISINDEVYGRLTPSDIPAILYKYIKTHKETILSK</sequence>
<dbReference type="PANTHER" id="PTHR43342">
    <property type="entry name" value="NADH-QUINONE OXIDOREDUCTASE, E SUBUNIT"/>
    <property type="match status" value="1"/>
</dbReference>
<comment type="cofactor">
    <cofactor evidence="6">
        <name>[2Fe-2S] cluster</name>
        <dbReference type="ChEBI" id="CHEBI:190135"/>
    </cofactor>
</comment>
<organism evidence="8 9">
    <name type="scientific">Caloranaerobacter azorensis H53214</name>
    <dbReference type="NCBI Taxonomy" id="1156417"/>
    <lineage>
        <taxon>Bacteria</taxon>
        <taxon>Bacillati</taxon>
        <taxon>Bacillota</taxon>
        <taxon>Tissierellia</taxon>
        <taxon>Tissierellales</taxon>
        <taxon>Thermohalobacteraceae</taxon>
        <taxon>Caloranaerobacter</taxon>
    </lineage>
</organism>
<dbReference type="AlphaFoldDB" id="A0A096DK90"/>
<comment type="similarity">
    <text evidence="1">Belongs to the complex I 24 kDa subunit family.</text>
</comment>
<dbReference type="FunFam" id="3.40.30.10:FF:000015">
    <property type="entry name" value="NADH-quinone oxidoreductase subunit E"/>
    <property type="match status" value="1"/>
</dbReference>
<evidence type="ECO:0000313" key="8">
    <source>
        <dbReference type="EMBL" id="KGG79696.1"/>
    </source>
</evidence>
<evidence type="ECO:0000256" key="2">
    <source>
        <dbReference type="ARBA" id="ARBA00022714"/>
    </source>
</evidence>
<accession>A0A096DK90</accession>
<dbReference type="InterPro" id="IPR028431">
    <property type="entry name" value="NADP_DH_HndA-like"/>
</dbReference>
<evidence type="ECO:0000256" key="4">
    <source>
        <dbReference type="ARBA" id="ARBA00023004"/>
    </source>
</evidence>
<evidence type="ECO:0000256" key="3">
    <source>
        <dbReference type="ARBA" id="ARBA00022723"/>
    </source>
</evidence>
<feature type="binding site" evidence="7">
    <location>
        <position position="131"/>
    </location>
    <ligand>
        <name>[2Fe-2S] cluster</name>
        <dbReference type="ChEBI" id="CHEBI:190135"/>
    </ligand>
</feature>
<gene>
    <name evidence="8" type="ORF">Y919_10520</name>
</gene>
<feature type="binding site" evidence="7">
    <location>
        <position position="86"/>
    </location>
    <ligand>
        <name>[2Fe-2S] cluster</name>
        <dbReference type="ChEBI" id="CHEBI:190135"/>
    </ligand>
</feature>
<dbReference type="CDD" id="cd03064">
    <property type="entry name" value="TRX_Fd_NuoE"/>
    <property type="match status" value="1"/>
</dbReference>
<keyword evidence="5 7" id="KW-0411">Iron-sulfur</keyword>
<keyword evidence="3 7" id="KW-0479">Metal-binding</keyword>
<feature type="binding site" evidence="7">
    <location>
        <position position="127"/>
    </location>
    <ligand>
        <name>[2Fe-2S] cluster</name>
        <dbReference type="ChEBI" id="CHEBI:190135"/>
    </ligand>
</feature>
<dbReference type="PANTHER" id="PTHR43342:SF2">
    <property type="entry name" value="POTENTIAL NAD-REDUCING HYDROGENASE SUBUNIT"/>
    <property type="match status" value="1"/>
</dbReference>
<dbReference type="Proteomes" id="UP000029622">
    <property type="component" value="Unassembled WGS sequence"/>
</dbReference>
<protein>
    <submittedName>
        <fullName evidence="8">NADH:ubiquinone oxidoreductase</fullName>
    </submittedName>
</protein>
<reference evidence="8 9" key="1">
    <citation type="submission" date="2013-12" db="EMBL/GenBank/DDBJ databases">
        <title>Draft genome sequence of Caloranaerobacter sp. H53214.</title>
        <authorList>
            <person name="Jiang L.J."/>
            <person name="Shao Z.Z."/>
            <person name="Long M.N."/>
        </authorList>
    </citation>
    <scope>NUCLEOTIDE SEQUENCE [LARGE SCALE GENOMIC DNA]</scope>
    <source>
        <strain evidence="8 9">H53214</strain>
    </source>
</reference>
<evidence type="ECO:0000256" key="6">
    <source>
        <dbReference type="ARBA" id="ARBA00034078"/>
    </source>
</evidence>
<keyword evidence="8" id="KW-0830">Ubiquinone</keyword>
<dbReference type="SUPFAM" id="SSF52833">
    <property type="entry name" value="Thioredoxin-like"/>
    <property type="match status" value="1"/>
</dbReference>
<comment type="caution">
    <text evidence="8">The sequence shown here is derived from an EMBL/GenBank/DDBJ whole genome shotgun (WGS) entry which is preliminary data.</text>
</comment>
<name>A0A096DK90_9FIRM</name>
<dbReference type="Gene3D" id="3.40.30.10">
    <property type="entry name" value="Glutaredoxin"/>
    <property type="match status" value="1"/>
</dbReference>
<dbReference type="Gene3D" id="1.10.10.1590">
    <property type="entry name" value="NADH-quinone oxidoreductase subunit E"/>
    <property type="match status" value="1"/>
</dbReference>
<dbReference type="InterPro" id="IPR002023">
    <property type="entry name" value="NuoE-like"/>
</dbReference>
<proteinExistence type="inferred from homology"/>
<evidence type="ECO:0000313" key="9">
    <source>
        <dbReference type="Proteomes" id="UP000029622"/>
    </source>
</evidence>
<keyword evidence="2 7" id="KW-0001">2Fe-2S</keyword>
<dbReference type="EMBL" id="AZTB01000066">
    <property type="protein sequence ID" value="KGG79696.1"/>
    <property type="molecule type" value="Genomic_DNA"/>
</dbReference>
<evidence type="ECO:0000256" key="1">
    <source>
        <dbReference type="ARBA" id="ARBA00010643"/>
    </source>
</evidence>
<dbReference type="RefSeq" id="WP_035164564.1">
    <property type="nucleotide sequence ID" value="NZ_AZTB01000066.1"/>
</dbReference>
<evidence type="ECO:0000256" key="5">
    <source>
        <dbReference type="ARBA" id="ARBA00023014"/>
    </source>
</evidence>
<dbReference type="GO" id="GO:0051537">
    <property type="term" value="F:2 iron, 2 sulfur cluster binding"/>
    <property type="evidence" value="ECO:0007669"/>
    <property type="project" value="UniProtKB-KW"/>
</dbReference>
<evidence type="ECO:0000256" key="7">
    <source>
        <dbReference type="PIRSR" id="PIRSR000216-1"/>
    </source>
</evidence>
<dbReference type="InterPro" id="IPR042128">
    <property type="entry name" value="NuoE_dom"/>
</dbReference>
<dbReference type="InterPro" id="IPR041921">
    <property type="entry name" value="NuoE_N"/>
</dbReference>
<feature type="binding site" evidence="7">
    <location>
        <position position="91"/>
    </location>
    <ligand>
        <name>[2Fe-2S] cluster</name>
        <dbReference type="ChEBI" id="CHEBI:190135"/>
    </ligand>
</feature>
<keyword evidence="4 7" id="KW-0408">Iron</keyword>
<dbReference type="GO" id="GO:0016491">
    <property type="term" value="F:oxidoreductase activity"/>
    <property type="evidence" value="ECO:0007669"/>
    <property type="project" value="InterPro"/>
</dbReference>
<dbReference type="Pfam" id="PF01257">
    <property type="entry name" value="2Fe-2S_thioredx"/>
    <property type="match status" value="1"/>
</dbReference>